<organism evidence="2 3">
    <name type="scientific">Fastidiosipila sanguinis</name>
    <dbReference type="NCBI Taxonomy" id="236753"/>
    <lineage>
        <taxon>Bacteria</taxon>
        <taxon>Bacillati</taxon>
        <taxon>Bacillota</taxon>
        <taxon>Clostridia</taxon>
        <taxon>Eubacteriales</taxon>
        <taxon>Oscillospiraceae</taxon>
        <taxon>Fastidiosipila</taxon>
    </lineage>
</organism>
<dbReference type="AlphaFoldDB" id="A0A2S0KPC0"/>
<gene>
    <name evidence="2" type="ORF">C5Q98_06485</name>
</gene>
<dbReference type="EMBL" id="CP027226">
    <property type="protein sequence ID" value="AVM42876.1"/>
    <property type="molecule type" value="Genomic_DNA"/>
</dbReference>
<accession>A0A2S0KPC0</accession>
<dbReference type="Gene3D" id="3.60.21.10">
    <property type="match status" value="1"/>
</dbReference>
<evidence type="ECO:0000313" key="3">
    <source>
        <dbReference type="Proteomes" id="UP000237947"/>
    </source>
</evidence>
<evidence type="ECO:0000259" key="1">
    <source>
        <dbReference type="Pfam" id="PF00149"/>
    </source>
</evidence>
<dbReference type="KEGG" id="fsa:C5Q98_06485"/>
<dbReference type="GO" id="GO:0016787">
    <property type="term" value="F:hydrolase activity"/>
    <property type="evidence" value="ECO:0007669"/>
    <property type="project" value="InterPro"/>
</dbReference>
<dbReference type="Proteomes" id="UP000237947">
    <property type="component" value="Chromosome"/>
</dbReference>
<dbReference type="OrthoDB" id="8610138at2"/>
<feature type="domain" description="Calcineurin-like phosphoesterase" evidence="1">
    <location>
        <begin position="1"/>
        <end position="216"/>
    </location>
</feature>
<dbReference type="SUPFAM" id="SSF56300">
    <property type="entry name" value="Metallo-dependent phosphatases"/>
    <property type="match status" value="1"/>
</dbReference>
<name>A0A2S0KPC0_9FIRM</name>
<reference evidence="3" key="1">
    <citation type="submission" date="2018-02" db="EMBL/GenBank/DDBJ databases">
        <authorList>
            <person name="Holder M.E."/>
            <person name="Ajami N.J."/>
            <person name="Petrosino J.F."/>
        </authorList>
    </citation>
    <scope>NUCLEOTIDE SEQUENCE [LARGE SCALE GENOMIC DNA]</scope>
    <source>
        <strain evidence="3">CCUG 47711</strain>
    </source>
</reference>
<dbReference type="InterPro" id="IPR004843">
    <property type="entry name" value="Calcineurin-like_PHP"/>
</dbReference>
<evidence type="ECO:0000313" key="2">
    <source>
        <dbReference type="EMBL" id="AVM42876.1"/>
    </source>
</evidence>
<keyword evidence="3" id="KW-1185">Reference proteome</keyword>
<protein>
    <recommendedName>
        <fullName evidence="1">Calcineurin-like phosphoesterase domain-containing protein</fullName>
    </recommendedName>
</protein>
<dbReference type="InterPro" id="IPR029052">
    <property type="entry name" value="Metallo-depent_PP-like"/>
</dbReference>
<dbReference type="RefSeq" id="WP_106012825.1">
    <property type="nucleotide sequence ID" value="NZ_CP027226.1"/>
</dbReference>
<sequence>MSTWILADTHLDHTGAKPMSIFGPIWNNHPEVLAEHWQKLIKPEDNVIIAGDISWAMQAEDAVPDLTFLNQLPGCRKILLKGNHDFWWSTKSKVNKLFQGNSLDTLEIMQNEAKLIRNPEEPDEDFILVGSRGWKLPTDNDADAKDKKVYEREKNRFLLSLQDVELLKKREAETRDLPVVAVFHYPPLNKFANDSELTAIIESTGISKVYYGHVHKQHGLDNILCFEGEKNGVSYKNIALDFIECVPVKLEV</sequence>
<dbReference type="Pfam" id="PF00149">
    <property type="entry name" value="Metallophos"/>
    <property type="match status" value="1"/>
</dbReference>
<proteinExistence type="predicted"/>
<dbReference type="InterPro" id="IPR014578">
    <property type="entry name" value="Pesterase_CT488"/>
</dbReference>
<dbReference type="PIRSF" id="PIRSF033094">
    <property type="entry name" value="Pesterase_CT488"/>
    <property type="match status" value="1"/>
</dbReference>